<dbReference type="EMBL" id="CP016893">
    <property type="protein sequence ID" value="AST56408.1"/>
    <property type="molecule type" value="Genomic_DNA"/>
</dbReference>
<accession>A0A223HVC7</accession>
<dbReference type="Proteomes" id="UP000214975">
    <property type="component" value="Chromosome"/>
</dbReference>
<proteinExistence type="predicted"/>
<keyword evidence="3" id="KW-0472">Membrane</keyword>
<name>A0A223HVC7_THETR</name>
<evidence type="ECO:0000313" key="4">
    <source>
        <dbReference type="Proteomes" id="UP000214975"/>
    </source>
</evidence>
<evidence type="ECO:0000259" key="2">
    <source>
        <dbReference type="Pfam" id="PF14257"/>
    </source>
</evidence>
<evidence type="ECO:0000313" key="3">
    <source>
        <dbReference type="EMBL" id="AST56408.1"/>
    </source>
</evidence>
<dbReference type="Pfam" id="PF14257">
    <property type="entry name" value="DUF4349"/>
    <property type="match status" value="1"/>
</dbReference>
<feature type="domain" description="Putative zinc-finger" evidence="1">
    <location>
        <begin position="3"/>
        <end position="36"/>
    </location>
</feature>
<dbReference type="InterPro" id="IPR027383">
    <property type="entry name" value="Znf_put"/>
</dbReference>
<reference evidence="3 4" key="1">
    <citation type="submission" date="2016-08" db="EMBL/GenBank/DDBJ databases">
        <title>A novel genetic cassette of butanologenic Thermoanaerobacterium thermosaccharolyticum that directly convert cellulose to butanol.</title>
        <authorList>
            <person name="Li T."/>
            <person name="He J."/>
        </authorList>
    </citation>
    <scope>NUCLEOTIDE SEQUENCE [LARGE SCALE GENOMIC DNA]</scope>
    <source>
        <strain evidence="3 4">TG57</strain>
    </source>
</reference>
<evidence type="ECO:0000259" key="1">
    <source>
        <dbReference type="Pfam" id="PF13490"/>
    </source>
</evidence>
<dbReference type="RefSeq" id="WP_094396682.1">
    <property type="nucleotide sequence ID" value="NZ_CP016893.1"/>
</dbReference>
<organism evidence="3 4">
    <name type="scientific">Thermoanaerobacterium thermosaccharolyticum</name>
    <name type="common">Clostridium thermosaccharolyticum</name>
    <dbReference type="NCBI Taxonomy" id="1517"/>
    <lineage>
        <taxon>Bacteria</taxon>
        <taxon>Bacillati</taxon>
        <taxon>Bacillota</taxon>
        <taxon>Clostridia</taxon>
        <taxon>Thermoanaerobacterales</taxon>
        <taxon>Thermoanaerobacteraceae</taxon>
        <taxon>Thermoanaerobacterium</taxon>
    </lineage>
</organism>
<dbReference type="Pfam" id="PF13490">
    <property type="entry name" value="zf-HC2"/>
    <property type="match status" value="1"/>
</dbReference>
<sequence length="388" mass="44340">MQCSKVKKLINLYIDEELSKGQMEEISDHIDLCTGCKNDYYELMSVKKFLQNMPPIELPNNFNDMLHAKLLEEKKNLESGQSYKKLGKRKFIIAFAVFASIFILSLGFKLFENKINDVGVTETALNTKSAVNYSSQTSISSGKVTSDLKKDVSQANAFDLNRGLDANYERKITKDATISIETDSADECYNKILNISKQYNGYIESSSESSTSDNKKTINVVLKIPSNDFEDVIASIKSLGDVKTIRTISNDITEQYYDVESRIKNLEIQEEKLQELLKKASNISDILQVEDKLNEVMTQIDSYKNQIKIWDNMTSMSTINLTFVQVVLQTKFGNIFGRSILNDILNSVLKSLKIFFEFLKYVFIISIYLLPFSILVYLIYIGYKLFKK</sequence>
<gene>
    <name evidence="3" type="ORF">Thert_00160</name>
</gene>
<dbReference type="AlphaFoldDB" id="A0A223HVC7"/>
<dbReference type="InterPro" id="IPR025645">
    <property type="entry name" value="DUF4349"/>
</dbReference>
<feature type="domain" description="DUF4349" evidence="2">
    <location>
        <begin position="170"/>
        <end position="381"/>
    </location>
</feature>
<protein>
    <submittedName>
        <fullName evidence="3">Transmembrane anti-sigma factor</fullName>
    </submittedName>
</protein>
<keyword evidence="3" id="KW-0812">Transmembrane</keyword>